<proteinExistence type="predicted"/>
<gene>
    <name evidence="2" type="ORF">SDC9_135883</name>
</gene>
<reference evidence="2" key="1">
    <citation type="submission" date="2019-08" db="EMBL/GenBank/DDBJ databases">
        <authorList>
            <person name="Kucharzyk K."/>
            <person name="Murdoch R.W."/>
            <person name="Higgins S."/>
            <person name="Loffler F."/>
        </authorList>
    </citation>
    <scope>NUCLEOTIDE SEQUENCE</scope>
</reference>
<organism evidence="2">
    <name type="scientific">bioreactor metagenome</name>
    <dbReference type="NCBI Taxonomy" id="1076179"/>
    <lineage>
        <taxon>unclassified sequences</taxon>
        <taxon>metagenomes</taxon>
        <taxon>ecological metagenomes</taxon>
    </lineage>
</organism>
<name>A0A645DHK7_9ZZZZ</name>
<feature type="region of interest" description="Disordered" evidence="1">
    <location>
        <begin position="59"/>
        <end position="117"/>
    </location>
</feature>
<feature type="compositionally biased region" description="Basic residues" evidence="1">
    <location>
        <begin position="1"/>
        <end position="11"/>
    </location>
</feature>
<sequence>MLPGQRRHQHQKERLHVIDDRGHADARIGVGMEQRHPVDHQRHATRRQPLAVTRANAHPFAPQRHPSAQRRTADQTAQQHHSLYPQATFDHEQPDGARQQHRQGHAPRATALSLRGIGRRLGRRVDHGRRAVHDGIPRQTLALQWFCPMMWQAVAFNNTV</sequence>
<accession>A0A645DHK7</accession>
<protein>
    <submittedName>
        <fullName evidence="2">Uncharacterized protein</fullName>
    </submittedName>
</protein>
<dbReference type="AlphaFoldDB" id="A0A645DHK7"/>
<feature type="region of interest" description="Disordered" evidence="1">
    <location>
        <begin position="1"/>
        <end position="22"/>
    </location>
</feature>
<evidence type="ECO:0000313" key="2">
    <source>
        <dbReference type="EMBL" id="MPM88779.1"/>
    </source>
</evidence>
<dbReference type="EMBL" id="VSSQ01036329">
    <property type="protein sequence ID" value="MPM88779.1"/>
    <property type="molecule type" value="Genomic_DNA"/>
</dbReference>
<feature type="compositionally biased region" description="Basic and acidic residues" evidence="1">
    <location>
        <begin position="12"/>
        <end position="22"/>
    </location>
</feature>
<evidence type="ECO:0000256" key="1">
    <source>
        <dbReference type="SAM" id="MobiDB-lite"/>
    </source>
</evidence>
<comment type="caution">
    <text evidence="2">The sequence shown here is derived from an EMBL/GenBank/DDBJ whole genome shotgun (WGS) entry which is preliminary data.</text>
</comment>